<sequence>MNCSYGGYMGRVLKINLTERKIEDYPWTDRDREMYLGGKIMAAKILYDNLDIGVEPLSPDNYLAITTGPLTGSGAPMSSRFNISTLSPLTDFIASSNCGGSFGLALKKAGYDALIITGKAAHPIWIELSEGQVSFHEADVLWGKTTDETQEALGKDGGKIVIGPAGENLVKYAGIFSDERTAGRAGVGAVMGFMNLKAIVAKGSKRPEVKQPEKAKKVFSEWIKLLKSNPLTGEQLPKLGTAGLVSSMNAHNILATRNYKYGKYEDFELVSGEYLAEKHLVKNKGCMTCPIQCGRLVEVDGKRVKGPELETIGLLGPNIENNDLELILKWNLLLDKLGMDTISTGSTVAFAMELNEKGLWDNGLEFGKTENLSKLFEDIAYRRGIGDLLAEGTKALAQKFGGEDFAINSKGLELAAYEPRSAVGQGLGYAVANRGGCHLNAGYLALFEGLGLNIDPYTTKSKAVLTVLSQNLMEAVSAGGNCLFSLYAMIPGTLVRKPYSILTRLVNKSIPHLGGILNMINKSKENALPIHLPMIPHTRALEAVTGMKMNFGRLKAIGERGYNLERMFNLKRGLTKKDDGLPKRLTHELKDSENLKSRVPLESLIDDYYKARGWNSKGVPHAKTLKRIKMQEVSPGG</sequence>
<name>A0ABT1NCX7_9FIRM</name>
<keyword evidence="9" id="KW-1185">Reference proteome</keyword>
<dbReference type="EMBL" id="JAJEKE010000003">
    <property type="protein sequence ID" value="MCQ1529102.1"/>
    <property type="molecule type" value="Genomic_DNA"/>
</dbReference>
<dbReference type="PANTHER" id="PTHR30038">
    <property type="entry name" value="ALDEHYDE FERREDOXIN OXIDOREDUCTASE"/>
    <property type="match status" value="1"/>
</dbReference>
<evidence type="ECO:0000256" key="4">
    <source>
        <dbReference type="ARBA" id="ARBA00022723"/>
    </source>
</evidence>
<dbReference type="SUPFAM" id="SSF56228">
    <property type="entry name" value="Aldehyde ferredoxin oxidoreductase, N-terminal domain"/>
    <property type="match status" value="1"/>
</dbReference>
<dbReference type="Pfam" id="PF01314">
    <property type="entry name" value="AFOR_C"/>
    <property type="match status" value="1"/>
</dbReference>
<dbReference type="Pfam" id="PF02730">
    <property type="entry name" value="AFOR_N"/>
    <property type="match status" value="1"/>
</dbReference>
<dbReference type="SMART" id="SM00790">
    <property type="entry name" value="AFOR_N"/>
    <property type="match status" value="1"/>
</dbReference>
<dbReference type="InterPro" id="IPR036021">
    <property type="entry name" value="Tungsten_al_ferr_oxy-like_C"/>
</dbReference>
<keyword evidence="4" id="KW-0479">Metal-binding</keyword>
<dbReference type="Gene3D" id="3.60.9.10">
    <property type="entry name" value="Aldehyde ferredoxin oxidoreductase, N-terminal domain"/>
    <property type="match status" value="1"/>
</dbReference>
<dbReference type="Proteomes" id="UP001651880">
    <property type="component" value="Unassembled WGS sequence"/>
</dbReference>
<dbReference type="InterPro" id="IPR036503">
    <property type="entry name" value="Ald_Fedxn_OxRdtase_N_sf"/>
</dbReference>
<evidence type="ECO:0000256" key="5">
    <source>
        <dbReference type="ARBA" id="ARBA00023004"/>
    </source>
</evidence>
<comment type="caution">
    <text evidence="8">The sequence shown here is derived from an EMBL/GenBank/DDBJ whole genome shotgun (WGS) entry which is preliminary data.</text>
</comment>
<evidence type="ECO:0000259" key="7">
    <source>
        <dbReference type="SMART" id="SM00790"/>
    </source>
</evidence>
<evidence type="ECO:0000256" key="3">
    <source>
        <dbReference type="ARBA" id="ARBA00022485"/>
    </source>
</evidence>
<evidence type="ECO:0000313" key="8">
    <source>
        <dbReference type="EMBL" id="MCQ1529102.1"/>
    </source>
</evidence>
<gene>
    <name evidence="8" type="ORF">LJD61_06010</name>
</gene>
<comment type="similarity">
    <text evidence="2">Belongs to the AOR/FOR family.</text>
</comment>
<dbReference type="InterPro" id="IPR013984">
    <property type="entry name" value="Ald_Fedxn_OxRdtase_dom2"/>
</dbReference>
<dbReference type="InterPro" id="IPR001203">
    <property type="entry name" value="OxRdtase_Ald_Fedxn_C"/>
</dbReference>
<keyword evidence="5" id="KW-0408">Iron</keyword>
<dbReference type="Gene3D" id="1.10.569.10">
    <property type="entry name" value="Aldehyde Ferredoxin Oxidoreductase Protein, subunit A, domain 2"/>
    <property type="match status" value="1"/>
</dbReference>
<dbReference type="SUPFAM" id="SSF48310">
    <property type="entry name" value="Aldehyde ferredoxin oxidoreductase, C-terminal domains"/>
    <property type="match status" value="1"/>
</dbReference>
<keyword evidence="3" id="KW-0004">4Fe-4S</keyword>
<reference evidence="8 9" key="1">
    <citation type="submission" date="2021-10" db="EMBL/GenBank/DDBJ databases">
        <title>Lutispora strain m25 sp. nov., a thermophilic, non-spore-forming bacterium isolated from a lab-scale methanogenic bioreactor digesting anaerobic sludge.</title>
        <authorList>
            <person name="El Houari A."/>
            <person name="Mcdonald J."/>
        </authorList>
    </citation>
    <scope>NUCLEOTIDE SEQUENCE [LARGE SCALE GENOMIC DNA]</scope>
    <source>
        <strain evidence="9">m25</strain>
    </source>
</reference>
<feature type="domain" description="Aldehyde ferredoxin oxidoreductase N-terminal" evidence="7">
    <location>
        <begin position="8"/>
        <end position="205"/>
    </location>
</feature>
<protein>
    <submittedName>
        <fullName evidence="8">Aldehyde ferredoxin oxidoreductase family protein</fullName>
    </submittedName>
</protein>
<dbReference type="PANTHER" id="PTHR30038:SF0">
    <property type="entry name" value="TUNGSTEN-CONTAINING ALDEHYDE FERREDOXIN OXIDOREDUCTASE"/>
    <property type="match status" value="1"/>
</dbReference>
<evidence type="ECO:0000256" key="1">
    <source>
        <dbReference type="ARBA" id="ARBA00001966"/>
    </source>
</evidence>
<accession>A0ABT1NCX7</accession>
<keyword evidence="6" id="KW-0411">Iron-sulfur</keyword>
<evidence type="ECO:0000313" key="9">
    <source>
        <dbReference type="Proteomes" id="UP001651880"/>
    </source>
</evidence>
<proteinExistence type="inferred from homology"/>
<evidence type="ECO:0000256" key="2">
    <source>
        <dbReference type="ARBA" id="ARBA00011032"/>
    </source>
</evidence>
<dbReference type="InterPro" id="IPR051919">
    <property type="entry name" value="W-dependent_AOR"/>
</dbReference>
<evidence type="ECO:0000256" key="6">
    <source>
        <dbReference type="ARBA" id="ARBA00023014"/>
    </source>
</evidence>
<dbReference type="InterPro" id="IPR013983">
    <property type="entry name" value="Ald_Fedxn_OxRdtase_N"/>
</dbReference>
<comment type="cofactor">
    <cofactor evidence="1">
        <name>[4Fe-4S] cluster</name>
        <dbReference type="ChEBI" id="CHEBI:49883"/>
    </cofactor>
</comment>
<dbReference type="RefSeq" id="WP_255226618.1">
    <property type="nucleotide sequence ID" value="NZ_JAJEKE010000003.1"/>
</dbReference>
<organism evidence="8 9">
    <name type="scientific">Lutispora saccharofermentans</name>
    <dbReference type="NCBI Taxonomy" id="3024236"/>
    <lineage>
        <taxon>Bacteria</taxon>
        <taxon>Bacillati</taxon>
        <taxon>Bacillota</taxon>
        <taxon>Clostridia</taxon>
        <taxon>Lutisporales</taxon>
        <taxon>Lutisporaceae</taxon>
        <taxon>Lutispora</taxon>
    </lineage>
</organism>